<keyword evidence="2" id="KW-0808">Transferase</keyword>
<dbReference type="EMBL" id="CP015402">
    <property type="protein sequence ID" value="ANU63504.1"/>
    <property type="molecule type" value="Genomic_DNA"/>
</dbReference>
<name>A0A1B1S9M4_9BACT</name>
<reference evidence="7" key="1">
    <citation type="submission" date="2016-04" db="EMBL/GenBank/DDBJ databases">
        <title>Complete Genome Sequences of Twelve Strains of a Stable Defined Moderately Diverse Mouse Microbiota 2 (sDMDMm2).</title>
        <authorList>
            <person name="Uchimura Y."/>
            <person name="Wyss M."/>
            <person name="Brugiroux S."/>
            <person name="Limenitakis J.P."/>
            <person name="Stecher B."/>
            <person name="McCoy K.D."/>
            <person name="Macpherson A.J."/>
        </authorList>
    </citation>
    <scope>NUCLEOTIDE SEQUENCE [LARGE SCALE GENOMIC DNA]</scope>
    <source>
        <strain evidence="7">YL27</strain>
    </source>
</reference>
<proteinExistence type="predicted"/>
<dbReference type="Proteomes" id="UP000306630">
    <property type="component" value="Unassembled WGS sequence"/>
</dbReference>
<dbReference type="KEGG" id="pary:A4V02_07040"/>
<dbReference type="SUPFAM" id="SSF53383">
    <property type="entry name" value="PLP-dependent transferases"/>
    <property type="match status" value="1"/>
</dbReference>
<evidence type="ECO:0000313" key="8">
    <source>
        <dbReference type="Proteomes" id="UP000306630"/>
    </source>
</evidence>
<accession>A0A1Z2XJ00</accession>
<dbReference type="GO" id="GO:0009102">
    <property type="term" value="P:biotin biosynthetic process"/>
    <property type="evidence" value="ECO:0007669"/>
    <property type="project" value="TreeGrafter"/>
</dbReference>
<evidence type="ECO:0000256" key="3">
    <source>
        <dbReference type="ARBA" id="ARBA00022898"/>
    </source>
</evidence>
<dbReference type="InterPro" id="IPR015422">
    <property type="entry name" value="PyrdxlP-dep_Trfase_small"/>
</dbReference>
<reference evidence="5" key="2">
    <citation type="submission" date="2017-04" db="EMBL/GenBank/DDBJ databases">
        <title>Complete Genome Sequences of Twelve Strains of a Stable Defined Moderately Diverse Mouse Microbiota 2 (sDMDMm2).</title>
        <authorList>
            <person name="Uchimura Y."/>
            <person name="Wyss M."/>
            <person name="Brugiroux S."/>
            <person name="Limenitakis J.P."/>
            <person name="Stecher B."/>
            <person name="McCoy K.D."/>
            <person name="Macpherson A.J."/>
        </authorList>
    </citation>
    <scope>NUCLEOTIDE SEQUENCE</scope>
    <source>
        <strain evidence="5">YL27</strain>
    </source>
</reference>
<evidence type="ECO:0000313" key="5">
    <source>
        <dbReference type="EMBL" id="ANU63504.1"/>
    </source>
</evidence>
<comment type="cofactor">
    <cofactor evidence="1">
        <name>pyridoxal 5'-phosphate</name>
        <dbReference type="ChEBI" id="CHEBI:597326"/>
    </cofactor>
</comment>
<organism evidence="5 7">
    <name type="scientific">Muribaculum intestinale</name>
    <dbReference type="NCBI Taxonomy" id="1796646"/>
    <lineage>
        <taxon>Bacteria</taxon>
        <taxon>Pseudomonadati</taxon>
        <taxon>Bacteroidota</taxon>
        <taxon>Bacteroidia</taxon>
        <taxon>Bacteroidales</taxon>
        <taxon>Muribaculaceae</taxon>
        <taxon>Muribaculum</taxon>
    </lineage>
</organism>
<keyword evidence="3" id="KW-0663">Pyridoxal phosphate</keyword>
<dbReference type="PANTHER" id="PTHR13693">
    <property type="entry name" value="CLASS II AMINOTRANSFERASE/8-AMINO-7-OXONONANOATE SYNTHASE"/>
    <property type="match status" value="1"/>
</dbReference>
<dbReference type="InterPro" id="IPR050087">
    <property type="entry name" value="AON_synthase_class-II"/>
</dbReference>
<feature type="domain" description="Aminotransferase class I/classII large" evidence="4">
    <location>
        <begin position="28"/>
        <end position="369"/>
    </location>
</feature>
<accession>A0A1B1S9M4</accession>
<dbReference type="GO" id="GO:0030170">
    <property type="term" value="F:pyridoxal phosphate binding"/>
    <property type="evidence" value="ECO:0007669"/>
    <property type="project" value="InterPro"/>
</dbReference>
<dbReference type="OrthoDB" id="9807157at2"/>
<dbReference type="RefSeq" id="WP_068960816.1">
    <property type="nucleotide sequence ID" value="NZ_CAJTAP010000017.1"/>
</dbReference>
<evidence type="ECO:0000256" key="1">
    <source>
        <dbReference type="ARBA" id="ARBA00001933"/>
    </source>
</evidence>
<dbReference type="GO" id="GO:0008710">
    <property type="term" value="F:8-amino-7-oxononanoate synthase activity"/>
    <property type="evidence" value="ECO:0007669"/>
    <property type="project" value="TreeGrafter"/>
</dbReference>
<dbReference type="Proteomes" id="UP000186351">
    <property type="component" value="Chromosome"/>
</dbReference>
<keyword evidence="7" id="KW-1185">Reference proteome</keyword>
<dbReference type="PANTHER" id="PTHR13693:SF100">
    <property type="entry name" value="8-AMINO-7-OXONONANOATE SYNTHASE"/>
    <property type="match status" value="1"/>
</dbReference>
<dbReference type="Gene3D" id="3.40.640.10">
    <property type="entry name" value="Type I PLP-dependent aspartate aminotransferase-like (Major domain)"/>
    <property type="match status" value="1"/>
</dbReference>
<evidence type="ECO:0000313" key="7">
    <source>
        <dbReference type="Proteomes" id="UP000186351"/>
    </source>
</evidence>
<evidence type="ECO:0000256" key="2">
    <source>
        <dbReference type="ARBA" id="ARBA00022679"/>
    </source>
</evidence>
<sequence length="378" mass="41709">MPTFRATLEQLRQSGNLRHIPLPGSGRECIDLSSNDYLGLASRHGLQQEFMDLSENRLAPLTASASRLLAAGQDDFHALEELLSSLYGRSVLLFNSGYHANVGTVSAIASEETMILADKLVHASIIDGIVLSRARFARFHHNDISHLERLLEKHHKEYERILVIVESVYSMDGDQCNLDSLIALKEHYPNVMLYVDEAHAFGVIGDRGLGLVKSNPRGHMVDIIVGTLGKAAASSGAFVATSPDIREFLVNRARSFIFSTAIPPMVCRWSRYIIEKIIGMDTERARLQEITRRMSSILAPYLALPPQPSHIMPLVTGDAVRTVELSQKLLQHGVKVLPIRTPTVPPGTERLRFSLSAALTDSDLQNVSVAIAATLHRL</sequence>
<evidence type="ECO:0000259" key="4">
    <source>
        <dbReference type="Pfam" id="PF00155"/>
    </source>
</evidence>
<dbReference type="AlphaFoldDB" id="A0A1B1S9M4"/>
<gene>
    <name evidence="5" type="ORF">A4V02_07040</name>
    <name evidence="6" type="ORF">E5333_10210</name>
</gene>
<dbReference type="GeneID" id="65536609"/>
<reference evidence="6 8" key="3">
    <citation type="submission" date="2019-04" db="EMBL/GenBank/DDBJ databases">
        <title>Microbes associate with the intestines of laboratory mice.</title>
        <authorList>
            <person name="Navarre W."/>
            <person name="Wong E."/>
            <person name="Huang K."/>
            <person name="Tropini C."/>
            <person name="Ng K."/>
            <person name="Yu B."/>
        </authorList>
    </citation>
    <scope>NUCLEOTIDE SEQUENCE [LARGE SCALE GENOMIC DNA]</scope>
    <source>
        <strain evidence="6 8">NM06_A21</strain>
    </source>
</reference>
<dbReference type="EMBL" id="SRYD01000040">
    <property type="protein sequence ID" value="TGY72460.1"/>
    <property type="molecule type" value="Genomic_DNA"/>
</dbReference>
<dbReference type="Gene3D" id="3.90.1150.10">
    <property type="entry name" value="Aspartate Aminotransferase, domain 1"/>
    <property type="match status" value="1"/>
</dbReference>
<dbReference type="InterPro" id="IPR004839">
    <property type="entry name" value="Aminotransferase_I/II_large"/>
</dbReference>
<dbReference type="STRING" id="1796646.A4V02_07040"/>
<protein>
    <submittedName>
        <fullName evidence="6">8-amino-7-oxononanoate synthase</fullName>
    </submittedName>
</protein>
<dbReference type="InterPro" id="IPR015421">
    <property type="entry name" value="PyrdxlP-dep_Trfase_major"/>
</dbReference>
<dbReference type="Pfam" id="PF00155">
    <property type="entry name" value="Aminotran_1_2"/>
    <property type="match status" value="1"/>
</dbReference>
<evidence type="ECO:0000313" key="6">
    <source>
        <dbReference type="EMBL" id="TGY72460.1"/>
    </source>
</evidence>
<dbReference type="InterPro" id="IPR015424">
    <property type="entry name" value="PyrdxlP-dep_Trfase"/>
</dbReference>